<dbReference type="GO" id="GO:0006006">
    <property type="term" value="P:glucose metabolic process"/>
    <property type="evidence" value="ECO:0007669"/>
    <property type="project" value="TreeGrafter"/>
</dbReference>
<dbReference type="EC" id="5.1.3.3" evidence="5"/>
<dbReference type="InterPro" id="IPR011013">
    <property type="entry name" value="Gal_mutarotase_sf_dom"/>
</dbReference>
<evidence type="ECO:0000256" key="2">
    <source>
        <dbReference type="ARBA" id="ARBA00006206"/>
    </source>
</evidence>
<keyword evidence="4 5" id="KW-0119">Carbohydrate metabolism</keyword>
<dbReference type="SUPFAM" id="SSF74650">
    <property type="entry name" value="Galactose mutarotase-like"/>
    <property type="match status" value="1"/>
</dbReference>
<evidence type="ECO:0000313" key="9">
    <source>
        <dbReference type="EMBL" id="MBP3983441.1"/>
    </source>
</evidence>
<gene>
    <name evidence="9" type="ORF">J5837_03305</name>
</gene>
<dbReference type="Pfam" id="PF01263">
    <property type="entry name" value="Aldose_epim"/>
    <property type="match status" value="1"/>
</dbReference>
<comment type="catalytic activity">
    <reaction evidence="5">
        <text>alpha-D-glucose = beta-D-glucose</text>
        <dbReference type="Rhea" id="RHEA:10264"/>
        <dbReference type="ChEBI" id="CHEBI:15903"/>
        <dbReference type="ChEBI" id="CHEBI:17925"/>
        <dbReference type="EC" id="5.1.3.3"/>
    </reaction>
</comment>
<dbReference type="Gene3D" id="2.70.98.10">
    <property type="match status" value="1"/>
</dbReference>
<comment type="pathway">
    <text evidence="1 5">Carbohydrate metabolism; hexose metabolism.</text>
</comment>
<name>A0A940X1P9_9GAMM</name>
<dbReference type="RefSeq" id="WP_210535292.1">
    <property type="nucleotide sequence ID" value="NZ_JAGKTC010000001.1"/>
</dbReference>
<dbReference type="InterPro" id="IPR015443">
    <property type="entry name" value="Aldose_1-epimerase"/>
</dbReference>
<dbReference type="Proteomes" id="UP000673447">
    <property type="component" value="Unassembled WGS sequence"/>
</dbReference>
<dbReference type="GO" id="GO:0030246">
    <property type="term" value="F:carbohydrate binding"/>
    <property type="evidence" value="ECO:0007669"/>
    <property type="project" value="InterPro"/>
</dbReference>
<evidence type="ECO:0000256" key="3">
    <source>
        <dbReference type="ARBA" id="ARBA00023235"/>
    </source>
</evidence>
<dbReference type="EMBL" id="JAGKTC010000001">
    <property type="protein sequence ID" value="MBP3983441.1"/>
    <property type="molecule type" value="Genomic_DNA"/>
</dbReference>
<reference evidence="9" key="1">
    <citation type="journal article" date="2016" name="Int. J. Syst. Evol. Microbiol.">
        <title>Pseudoxanthomonas helianthi sp. nov., isolated from roots of Jerusalem artichoke (Helianthus tuberosus).</title>
        <authorList>
            <person name="Kittiwongwattana C."/>
            <person name="Thawai C."/>
        </authorList>
    </citation>
    <scope>NUCLEOTIDE SEQUENCE</scope>
    <source>
        <strain evidence="9">110414</strain>
    </source>
</reference>
<sequence>MLREFGRLDDGRSVHAIALGGASGLQAEILSYGGVLRQLSVPGPTGRVSVVLGHADLAAYQPNEDYLGILVGRFGNRIARSRFALDGREHLLSANEGRNHLHGGHLGFGRHLWRISESAADRLVLEHRSPAGDEGYPGTLDVAASFRLDGDCLELAYTATTDAPTPVNLTHHPYFNLAGDAAVPAARQWLRVPADRYLPVDRELIPTGEIASVAATPFDFRQPAMIERNARPPHEQIVRGRGYDHCLVLANDADCVAELYSPHSGVAMRIVSDAPAVQFYEGQGLDARHPHLGRGVCLEPQGFPDAPNRLEFPGAILQPGETYRRRIRYCFAAVPPHSDWNDAIAALNRCAPEGLAP</sequence>
<feature type="binding site" evidence="8">
    <location>
        <begin position="172"/>
        <end position="174"/>
    </location>
    <ligand>
        <name>beta-D-galactose</name>
        <dbReference type="ChEBI" id="CHEBI:27667"/>
    </ligand>
</feature>
<dbReference type="GO" id="GO:0004034">
    <property type="term" value="F:aldose 1-epimerase activity"/>
    <property type="evidence" value="ECO:0007669"/>
    <property type="project" value="UniProtKB-EC"/>
</dbReference>
<evidence type="ECO:0000313" key="10">
    <source>
        <dbReference type="Proteomes" id="UP000673447"/>
    </source>
</evidence>
<dbReference type="GO" id="GO:0033499">
    <property type="term" value="P:galactose catabolic process via UDP-galactose, Leloir pathway"/>
    <property type="evidence" value="ECO:0007669"/>
    <property type="project" value="TreeGrafter"/>
</dbReference>
<evidence type="ECO:0000256" key="6">
    <source>
        <dbReference type="PIRSR" id="PIRSR005096-1"/>
    </source>
</evidence>
<keyword evidence="10" id="KW-1185">Reference proteome</keyword>
<protein>
    <recommendedName>
        <fullName evidence="5">Aldose 1-epimerase</fullName>
        <ecNumber evidence="5">5.1.3.3</ecNumber>
    </recommendedName>
</protein>
<keyword evidence="3 5" id="KW-0413">Isomerase</keyword>
<dbReference type="PIRSF" id="PIRSF005096">
    <property type="entry name" value="GALM"/>
    <property type="match status" value="1"/>
</dbReference>
<dbReference type="NCBIfam" id="NF008277">
    <property type="entry name" value="PRK11055.1"/>
    <property type="match status" value="1"/>
</dbReference>
<comment type="caution">
    <text evidence="9">The sequence shown here is derived from an EMBL/GenBank/DDBJ whole genome shotgun (WGS) entry which is preliminary data.</text>
</comment>
<dbReference type="AlphaFoldDB" id="A0A940X1P9"/>
<evidence type="ECO:0000256" key="7">
    <source>
        <dbReference type="PIRSR" id="PIRSR005096-2"/>
    </source>
</evidence>
<dbReference type="CDD" id="cd09019">
    <property type="entry name" value="galactose_mutarotase_like"/>
    <property type="match status" value="1"/>
</dbReference>
<evidence type="ECO:0000256" key="4">
    <source>
        <dbReference type="ARBA" id="ARBA00023277"/>
    </source>
</evidence>
<reference evidence="9" key="2">
    <citation type="submission" date="2021-03" db="EMBL/GenBank/DDBJ databases">
        <authorList>
            <person name="Cao W."/>
        </authorList>
    </citation>
    <scope>NUCLEOTIDE SEQUENCE</scope>
    <source>
        <strain evidence="9">110414</strain>
    </source>
</reference>
<feature type="active site" description="Proton donor" evidence="6">
    <location>
        <position position="172"/>
    </location>
</feature>
<proteinExistence type="inferred from homology"/>
<evidence type="ECO:0000256" key="8">
    <source>
        <dbReference type="PIRSR" id="PIRSR005096-3"/>
    </source>
</evidence>
<dbReference type="InterPro" id="IPR008183">
    <property type="entry name" value="Aldose_1/G6P_1-epimerase"/>
</dbReference>
<dbReference type="GO" id="GO:0005737">
    <property type="term" value="C:cytoplasm"/>
    <property type="evidence" value="ECO:0007669"/>
    <property type="project" value="TreeGrafter"/>
</dbReference>
<feature type="binding site" evidence="8">
    <location>
        <begin position="76"/>
        <end position="77"/>
    </location>
    <ligand>
        <name>beta-D-galactose</name>
        <dbReference type="ChEBI" id="CHEBI:27667"/>
    </ligand>
</feature>
<evidence type="ECO:0000256" key="5">
    <source>
        <dbReference type="PIRNR" id="PIRNR005096"/>
    </source>
</evidence>
<dbReference type="InterPro" id="IPR014718">
    <property type="entry name" value="GH-type_carb-bd"/>
</dbReference>
<feature type="binding site" evidence="7">
    <location>
        <position position="244"/>
    </location>
    <ligand>
        <name>beta-D-galactose</name>
        <dbReference type="ChEBI" id="CHEBI:27667"/>
    </ligand>
</feature>
<feature type="active site" description="Proton acceptor" evidence="6">
    <location>
        <position position="299"/>
    </location>
</feature>
<accession>A0A940X1P9</accession>
<dbReference type="PANTHER" id="PTHR10091">
    <property type="entry name" value="ALDOSE-1-EPIMERASE"/>
    <property type="match status" value="1"/>
</dbReference>
<evidence type="ECO:0000256" key="1">
    <source>
        <dbReference type="ARBA" id="ARBA00005028"/>
    </source>
</evidence>
<dbReference type="PANTHER" id="PTHR10091:SF0">
    <property type="entry name" value="GALACTOSE MUTAROTASE"/>
    <property type="match status" value="1"/>
</dbReference>
<comment type="similarity">
    <text evidence="2 5">Belongs to the aldose epimerase family.</text>
</comment>
<organism evidence="9 10">
    <name type="scientific">Pseudoxanthomonas helianthi</name>
    <dbReference type="NCBI Taxonomy" id="1453541"/>
    <lineage>
        <taxon>Bacteria</taxon>
        <taxon>Pseudomonadati</taxon>
        <taxon>Pseudomonadota</taxon>
        <taxon>Gammaproteobacteria</taxon>
        <taxon>Lysobacterales</taxon>
        <taxon>Lysobacteraceae</taxon>
        <taxon>Pseudoxanthomonas</taxon>
    </lineage>
</organism>
<dbReference type="InterPro" id="IPR047215">
    <property type="entry name" value="Galactose_mutarotase-like"/>
</dbReference>